<accession>A0A7C8MFT6</accession>
<dbReference type="AlphaFoldDB" id="A0A7C8MFT6"/>
<dbReference type="OrthoDB" id="10454152at2759"/>
<organism evidence="1 2">
    <name type="scientific">Massariosphaeria phaeospora</name>
    <dbReference type="NCBI Taxonomy" id="100035"/>
    <lineage>
        <taxon>Eukaryota</taxon>
        <taxon>Fungi</taxon>
        <taxon>Dikarya</taxon>
        <taxon>Ascomycota</taxon>
        <taxon>Pezizomycotina</taxon>
        <taxon>Dothideomycetes</taxon>
        <taxon>Pleosporomycetidae</taxon>
        <taxon>Pleosporales</taxon>
        <taxon>Pleosporales incertae sedis</taxon>
        <taxon>Massariosphaeria</taxon>
    </lineage>
</organism>
<dbReference type="EMBL" id="JAADJZ010000009">
    <property type="protein sequence ID" value="KAF2872262.1"/>
    <property type="molecule type" value="Genomic_DNA"/>
</dbReference>
<keyword evidence="2" id="KW-1185">Reference proteome</keyword>
<evidence type="ECO:0000313" key="2">
    <source>
        <dbReference type="Proteomes" id="UP000481861"/>
    </source>
</evidence>
<proteinExistence type="predicted"/>
<evidence type="ECO:0000313" key="1">
    <source>
        <dbReference type="EMBL" id="KAF2872262.1"/>
    </source>
</evidence>
<sequence>MLVPLVPRTLNPLARCTLQRTYASLSTALALSARQVLQLDPAALAAICTSTVSLTTATTWSKWPSASPSPADGEVPHDEDKCAAELPRVLAALDRAPSVTRTSIALDDVLDLPVRHRKREGGDHEHRGRTPVSIMRAVGLRARCRDVGLWRIDEFPSVEVEHAPTRLALAKARAVAGTGDDGGRASWHAFVAARKHELDPDHAVYKAFDWTADFHSRDLDGAAHDASERIDLGVMGNGYWRMQPRSLDDFSVDFAADVDHNAQFFRNADGAHEWQPDMYARFRKEGKSFIDVRLRDRDEEEKQGRERERPASVVLNCEVCELPDDVRERVVAMLRVGEGEEVVVEGKVMRRVKKAGQA</sequence>
<reference evidence="1 2" key="1">
    <citation type="submission" date="2020-01" db="EMBL/GenBank/DDBJ databases">
        <authorList>
            <consortium name="DOE Joint Genome Institute"/>
            <person name="Haridas S."/>
            <person name="Albert R."/>
            <person name="Binder M."/>
            <person name="Bloem J."/>
            <person name="Labutti K."/>
            <person name="Salamov A."/>
            <person name="Andreopoulos B."/>
            <person name="Baker S.E."/>
            <person name="Barry K."/>
            <person name="Bills G."/>
            <person name="Bluhm B.H."/>
            <person name="Cannon C."/>
            <person name="Castanera R."/>
            <person name="Culley D.E."/>
            <person name="Daum C."/>
            <person name="Ezra D."/>
            <person name="Gonzalez J.B."/>
            <person name="Henrissat B."/>
            <person name="Kuo A."/>
            <person name="Liang C."/>
            <person name="Lipzen A."/>
            <person name="Lutzoni F."/>
            <person name="Magnuson J."/>
            <person name="Mondo S."/>
            <person name="Nolan M."/>
            <person name="Ohm R."/>
            <person name="Pangilinan J."/>
            <person name="Park H.-J.H."/>
            <person name="Ramirez L."/>
            <person name="Alfaro M."/>
            <person name="Sun H."/>
            <person name="Tritt A."/>
            <person name="Yoshinaga Y."/>
            <person name="Zwiers L.-H.L."/>
            <person name="Turgeon B.G."/>
            <person name="Goodwin S.B."/>
            <person name="Spatafora J.W."/>
            <person name="Crous P.W."/>
            <person name="Grigoriev I.V."/>
        </authorList>
    </citation>
    <scope>NUCLEOTIDE SEQUENCE [LARGE SCALE GENOMIC DNA]</scope>
    <source>
        <strain evidence="1 2">CBS 611.86</strain>
    </source>
</reference>
<dbReference type="Proteomes" id="UP000481861">
    <property type="component" value="Unassembled WGS sequence"/>
</dbReference>
<gene>
    <name evidence="1" type="ORF">BDV95DRAFT_593670</name>
</gene>
<comment type="caution">
    <text evidence="1">The sequence shown here is derived from an EMBL/GenBank/DDBJ whole genome shotgun (WGS) entry which is preliminary data.</text>
</comment>
<name>A0A7C8MFT6_9PLEO</name>
<protein>
    <submittedName>
        <fullName evidence="1">Uncharacterized protein</fullName>
    </submittedName>
</protein>